<gene>
    <name evidence="6" type="primary">ccmA</name>
    <name evidence="6" type="ORF">RM425_06645</name>
</gene>
<dbReference type="PANTHER" id="PTHR42939:SF1">
    <property type="entry name" value="ABC TRANSPORTER ATP-BINDING PROTEIN ALBC-RELATED"/>
    <property type="match status" value="1"/>
</dbReference>
<keyword evidence="1" id="KW-0813">Transport</keyword>
<dbReference type="PANTHER" id="PTHR42939">
    <property type="entry name" value="ABC TRANSPORTER ATP-BINDING PROTEIN ALBC-RELATED"/>
    <property type="match status" value="1"/>
</dbReference>
<feature type="domain" description="ABC transporter" evidence="5">
    <location>
        <begin position="2"/>
        <end position="222"/>
    </location>
</feature>
<evidence type="ECO:0000313" key="7">
    <source>
        <dbReference type="Proteomes" id="UP001183222"/>
    </source>
</evidence>
<evidence type="ECO:0000256" key="1">
    <source>
        <dbReference type="ARBA" id="ARBA00022448"/>
    </source>
</evidence>
<evidence type="ECO:0000256" key="2">
    <source>
        <dbReference type="ARBA" id="ARBA00022741"/>
    </source>
</evidence>
<dbReference type="Proteomes" id="UP001183222">
    <property type="component" value="Unassembled WGS sequence"/>
</dbReference>
<sequence>MIELCGISVSVERTPVLRDLTLTVGAGEAVGVTGANGSGKSTLLRLLATLLSPAAGTGRALGSALGSRECERIRPHIGLIGHSPALYSRLTLAENLRFFCRLTGVDVSAVGAALDAVGLGRSADRPVDRCSQGMQRRAELARVILTKPTLLLLDEPHAGLDTGSAGLVDAIIDDVCERGGAAVVVSHDRARLDVAVDRVLDLRAGSLHDALPSATVVPGQGLR</sequence>
<protein>
    <submittedName>
        <fullName evidence="6">Heme ABC exporter ATP-binding protein CcmA</fullName>
    </submittedName>
</protein>
<dbReference type="PROSITE" id="PS50893">
    <property type="entry name" value="ABC_TRANSPORTER_2"/>
    <property type="match status" value="1"/>
</dbReference>
<dbReference type="SMART" id="SM00382">
    <property type="entry name" value="AAA"/>
    <property type="match status" value="1"/>
</dbReference>
<keyword evidence="7" id="KW-1185">Reference proteome</keyword>
<dbReference type="Pfam" id="PF00005">
    <property type="entry name" value="ABC_tran"/>
    <property type="match status" value="1"/>
</dbReference>
<dbReference type="NCBIfam" id="TIGR01189">
    <property type="entry name" value="ccmA"/>
    <property type="match status" value="1"/>
</dbReference>
<dbReference type="SUPFAM" id="SSF52540">
    <property type="entry name" value="P-loop containing nucleoside triphosphate hydrolases"/>
    <property type="match status" value="1"/>
</dbReference>
<dbReference type="GO" id="GO:0005524">
    <property type="term" value="F:ATP binding"/>
    <property type="evidence" value="ECO:0007669"/>
    <property type="project" value="UniProtKB-KW"/>
</dbReference>
<dbReference type="InterPro" id="IPR051782">
    <property type="entry name" value="ABC_Transporter_VariousFunc"/>
</dbReference>
<reference evidence="7" key="1">
    <citation type="submission" date="2023-07" db="EMBL/GenBank/DDBJ databases">
        <title>30 novel species of actinomycetes from the DSMZ collection.</title>
        <authorList>
            <person name="Nouioui I."/>
        </authorList>
    </citation>
    <scope>NUCLEOTIDE SEQUENCE [LARGE SCALE GENOMIC DNA]</scope>
    <source>
        <strain evidence="7">DSM 46792</strain>
    </source>
</reference>
<organism evidence="6 7">
    <name type="scientific">Blastococcus goldschmidtiae</name>
    <dbReference type="NCBI Taxonomy" id="3075546"/>
    <lineage>
        <taxon>Bacteria</taxon>
        <taxon>Bacillati</taxon>
        <taxon>Actinomycetota</taxon>
        <taxon>Actinomycetes</taxon>
        <taxon>Geodermatophilales</taxon>
        <taxon>Geodermatophilaceae</taxon>
        <taxon>Blastococcus</taxon>
    </lineage>
</organism>
<keyword evidence="2" id="KW-0547">Nucleotide-binding</keyword>
<keyword evidence="4 6" id="KW-0067">ATP-binding</keyword>
<dbReference type="InterPro" id="IPR017871">
    <property type="entry name" value="ABC_transporter-like_CS"/>
</dbReference>
<evidence type="ECO:0000259" key="5">
    <source>
        <dbReference type="PROSITE" id="PS50893"/>
    </source>
</evidence>
<keyword evidence="3" id="KW-0201">Cytochrome c-type biogenesis</keyword>
<dbReference type="InterPro" id="IPR027417">
    <property type="entry name" value="P-loop_NTPase"/>
</dbReference>
<comment type="caution">
    <text evidence="6">The sequence shown here is derived from an EMBL/GenBank/DDBJ whole genome shotgun (WGS) entry which is preliminary data.</text>
</comment>
<dbReference type="PROSITE" id="PS00211">
    <property type="entry name" value="ABC_TRANSPORTER_1"/>
    <property type="match status" value="1"/>
</dbReference>
<evidence type="ECO:0000256" key="3">
    <source>
        <dbReference type="ARBA" id="ARBA00022748"/>
    </source>
</evidence>
<evidence type="ECO:0000256" key="4">
    <source>
        <dbReference type="ARBA" id="ARBA00022840"/>
    </source>
</evidence>
<dbReference type="InterPro" id="IPR003439">
    <property type="entry name" value="ABC_transporter-like_ATP-bd"/>
</dbReference>
<name>A0ABU2K5X0_9ACTN</name>
<dbReference type="Gene3D" id="3.40.50.300">
    <property type="entry name" value="P-loop containing nucleotide triphosphate hydrolases"/>
    <property type="match status" value="1"/>
</dbReference>
<evidence type="ECO:0000313" key="6">
    <source>
        <dbReference type="EMBL" id="MDT0275579.1"/>
    </source>
</evidence>
<dbReference type="InterPro" id="IPR003593">
    <property type="entry name" value="AAA+_ATPase"/>
</dbReference>
<dbReference type="InterPro" id="IPR005895">
    <property type="entry name" value="ABC_transptr_haem_export_CcmA"/>
</dbReference>
<dbReference type="EMBL" id="JAVREI010000002">
    <property type="protein sequence ID" value="MDT0275579.1"/>
    <property type="molecule type" value="Genomic_DNA"/>
</dbReference>
<proteinExistence type="predicted"/>
<dbReference type="RefSeq" id="WP_311344447.1">
    <property type="nucleotide sequence ID" value="NZ_JAVREI010000002.1"/>
</dbReference>
<accession>A0ABU2K5X0</accession>